<evidence type="ECO:0000313" key="2">
    <source>
        <dbReference type="Proteomes" id="UP000789920"/>
    </source>
</evidence>
<reference evidence="1" key="1">
    <citation type="submission" date="2021-06" db="EMBL/GenBank/DDBJ databases">
        <authorList>
            <person name="Kallberg Y."/>
            <person name="Tangrot J."/>
            <person name="Rosling A."/>
        </authorList>
    </citation>
    <scope>NUCLEOTIDE SEQUENCE</scope>
    <source>
        <strain evidence="1">MA461A</strain>
    </source>
</reference>
<dbReference type="EMBL" id="CAJVQC010061118">
    <property type="protein sequence ID" value="CAG8801484.1"/>
    <property type="molecule type" value="Genomic_DNA"/>
</dbReference>
<sequence length="83" mass="9405">TIASCIPLIGFSQISSSDFFDKVWPFRCILPPDILEDIMRYHLKPACPPQPVVLARRLQFDSALIRPCHAALLASWIDRLGQK</sequence>
<evidence type="ECO:0000313" key="1">
    <source>
        <dbReference type="EMBL" id="CAG8801484.1"/>
    </source>
</evidence>
<comment type="caution">
    <text evidence="1">The sequence shown here is derived from an EMBL/GenBank/DDBJ whole genome shotgun (WGS) entry which is preliminary data.</text>
</comment>
<organism evidence="1 2">
    <name type="scientific">Racocetra persica</name>
    <dbReference type="NCBI Taxonomy" id="160502"/>
    <lineage>
        <taxon>Eukaryota</taxon>
        <taxon>Fungi</taxon>
        <taxon>Fungi incertae sedis</taxon>
        <taxon>Mucoromycota</taxon>
        <taxon>Glomeromycotina</taxon>
        <taxon>Glomeromycetes</taxon>
        <taxon>Diversisporales</taxon>
        <taxon>Gigasporaceae</taxon>
        <taxon>Racocetra</taxon>
    </lineage>
</organism>
<keyword evidence="2" id="KW-1185">Reference proteome</keyword>
<proteinExistence type="predicted"/>
<protein>
    <submittedName>
        <fullName evidence="1">18433_t:CDS:1</fullName>
    </submittedName>
</protein>
<name>A0ACA9RQE3_9GLOM</name>
<dbReference type="Proteomes" id="UP000789920">
    <property type="component" value="Unassembled WGS sequence"/>
</dbReference>
<feature type="non-terminal residue" evidence="1">
    <location>
        <position position="83"/>
    </location>
</feature>
<gene>
    <name evidence="1" type="ORF">RPERSI_LOCUS21119</name>
</gene>
<feature type="non-terminal residue" evidence="1">
    <location>
        <position position="1"/>
    </location>
</feature>
<accession>A0ACA9RQE3</accession>